<dbReference type="PANTHER" id="PTHR18964">
    <property type="entry name" value="ROK (REPRESSOR, ORF, KINASE) FAMILY"/>
    <property type="match status" value="1"/>
</dbReference>
<dbReference type="Pfam" id="PF00480">
    <property type="entry name" value="ROK"/>
    <property type="match status" value="1"/>
</dbReference>
<keyword evidence="3" id="KW-1185">Reference proteome</keyword>
<dbReference type="Proteomes" id="UP000474967">
    <property type="component" value="Unassembled WGS sequence"/>
</dbReference>
<dbReference type="EMBL" id="JAAGWY010000002">
    <property type="protein sequence ID" value="NEN05809.1"/>
    <property type="molecule type" value="Genomic_DNA"/>
</dbReference>
<dbReference type="InterPro" id="IPR000600">
    <property type="entry name" value="ROK"/>
</dbReference>
<comment type="caution">
    <text evidence="2">The sequence shown here is derived from an EMBL/GenBank/DDBJ whole genome shotgun (WGS) entry which is preliminary data.</text>
</comment>
<dbReference type="Gene3D" id="3.30.420.40">
    <property type="match status" value="2"/>
</dbReference>
<dbReference type="AlphaFoldDB" id="A0A6L9XWL5"/>
<accession>A0A6L9XWL5</accession>
<gene>
    <name evidence="2" type="ORF">G3T36_07980</name>
</gene>
<sequence length="296" mass="30905">MADAVCTVISARSVPTPTDLGADDLVSWLAGELASDAARLSVSLSRVSVGLPGAVHLQNHSVTNAPNLAVVERPGFFDALERIADTQLGIDNDANYALMGEQRYGAAREASTAVMLTIGAGLGAGISIEGKLLRGRYGLVGEFGQLPVGPLGTPLENMVTGPGIMRHAAELGIALPSPADLFLPSDDRAVRKLRQSFDQALLIVLAAAVVSCEPEVIVLGGGISRSLAPDLPQLEAALRDNLGSGPSLRLSELGEFSGAIGAVIASLHRLYVQLGIDENDLARLPRHREDALSRLE</sequence>
<evidence type="ECO:0000313" key="2">
    <source>
        <dbReference type="EMBL" id="NEN05809.1"/>
    </source>
</evidence>
<name>A0A6L9XWL5_9MICO</name>
<reference evidence="2 3" key="1">
    <citation type="journal article" date="2014" name="J. Microbiol.">
        <title>Diaminobutyricibacter tongyongensis gen. nov., sp. nov. and Homoserinibacter gongjuensis gen. nov., sp. nov. belong to the family Microbacteriaceae.</title>
        <authorList>
            <person name="Kim S.J."/>
            <person name="Ahn J.H."/>
            <person name="Weon H.Y."/>
            <person name="Hamada M."/>
            <person name="Suzuki K."/>
            <person name="Kwon S.W."/>
        </authorList>
    </citation>
    <scope>NUCLEOTIDE SEQUENCE [LARGE SCALE GENOMIC DNA]</scope>
    <source>
        <strain evidence="2 3">NBRC 108724</strain>
    </source>
</reference>
<dbReference type="InterPro" id="IPR043129">
    <property type="entry name" value="ATPase_NBD"/>
</dbReference>
<dbReference type="CDD" id="cd23763">
    <property type="entry name" value="ASKHA_ATPase_ROK"/>
    <property type="match status" value="1"/>
</dbReference>
<protein>
    <submittedName>
        <fullName evidence="2">ROK family protein</fullName>
    </submittedName>
</protein>
<proteinExistence type="inferred from homology"/>
<dbReference type="SUPFAM" id="SSF53067">
    <property type="entry name" value="Actin-like ATPase domain"/>
    <property type="match status" value="1"/>
</dbReference>
<evidence type="ECO:0000313" key="3">
    <source>
        <dbReference type="Proteomes" id="UP000474967"/>
    </source>
</evidence>
<organism evidence="2 3">
    <name type="scientific">Leifsonia tongyongensis</name>
    <dbReference type="NCBI Taxonomy" id="1268043"/>
    <lineage>
        <taxon>Bacteria</taxon>
        <taxon>Bacillati</taxon>
        <taxon>Actinomycetota</taxon>
        <taxon>Actinomycetes</taxon>
        <taxon>Micrococcales</taxon>
        <taxon>Microbacteriaceae</taxon>
        <taxon>Leifsonia</taxon>
    </lineage>
</organism>
<dbReference type="PANTHER" id="PTHR18964:SF149">
    <property type="entry name" value="BIFUNCTIONAL UDP-N-ACETYLGLUCOSAMINE 2-EPIMERASE_N-ACETYLMANNOSAMINE KINASE"/>
    <property type="match status" value="1"/>
</dbReference>
<comment type="similarity">
    <text evidence="1">Belongs to the ROK (NagC/XylR) family.</text>
</comment>
<evidence type="ECO:0000256" key="1">
    <source>
        <dbReference type="ARBA" id="ARBA00006479"/>
    </source>
</evidence>